<organism evidence="5 6">
    <name type="scientific">Manihot esculenta</name>
    <name type="common">Cassava</name>
    <name type="synonym">Jatropha manihot</name>
    <dbReference type="NCBI Taxonomy" id="3983"/>
    <lineage>
        <taxon>Eukaryota</taxon>
        <taxon>Viridiplantae</taxon>
        <taxon>Streptophyta</taxon>
        <taxon>Embryophyta</taxon>
        <taxon>Tracheophyta</taxon>
        <taxon>Spermatophyta</taxon>
        <taxon>Magnoliopsida</taxon>
        <taxon>eudicotyledons</taxon>
        <taxon>Gunneridae</taxon>
        <taxon>Pentapetalae</taxon>
        <taxon>rosids</taxon>
        <taxon>fabids</taxon>
        <taxon>Malpighiales</taxon>
        <taxon>Euphorbiaceae</taxon>
        <taxon>Crotonoideae</taxon>
        <taxon>Manihoteae</taxon>
        <taxon>Manihot</taxon>
    </lineage>
</organism>
<dbReference type="Gramene" id="Manes.05G078100.1.v8.1">
    <property type="protein sequence ID" value="Manes.05G078100.1.v8.1.CDS"/>
    <property type="gene ID" value="Manes.05G078100.v8.1"/>
</dbReference>
<evidence type="ECO:0000313" key="6">
    <source>
        <dbReference type="Proteomes" id="UP000091857"/>
    </source>
</evidence>
<proteinExistence type="inferred from homology"/>
<feature type="domain" description="SMP" evidence="4">
    <location>
        <begin position="195"/>
        <end position="253"/>
    </location>
</feature>
<dbReference type="AlphaFoldDB" id="A0A2C9VU85"/>
<dbReference type="InterPro" id="IPR007011">
    <property type="entry name" value="LEA_SMP_dom"/>
</dbReference>
<feature type="compositionally biased region" description="Polar residues" evidence="3">
    <location>
        <begin position="44"/>
        <end position="54"/>
    </location>
</feature>
<sequence>MTLEQPRRPQYDQDPVKYGDVFDVRGNLASEPVAPVDAASMQSAESQVLGQTQKGGPAAVMQSAASANVRGGLVDPDESSEAVREEGVTVTEENIDGTRLVTESVGGQVVGQYVDPAVRAADRGSPTDITIGEALEATAYTAAGEKPVDQSDAAAINVAEVRALGSNDTPSSGIGAYAQSAADHNARLMRGGNKTTLSDVLADATTKLPRDKPVTPDDAARVTGAEIRNKPDMKTTPGGVAASMASAARLNQNT</sequence>
<dbReference type="OrthoDB" id="2014755at2759"/>
<accession>A0A2C9VU85</accession>
<dbReference type="STRING" id="3983.A0A2C9VU85"/>
<feature type="region of interest" description="Disordered" evidence="3">
    <location>
        <begin position="44"/>
        <end position="63"/>
    </location>
</feature>
<feature type="domain" description="SMP" evidence="4">
    <location>
        <begin position="129"/>
        <end position="187"/>
    </location>
</feature>
<feature type="domain" description="SMP" evidence="4">
    <location>
        <begin position="16"/>
        <end position="70"/>
    </location>
</feature>
<dbReference type="EMBL" id="CM004391">
    <property type="protein sequence ID" value="OAY49727.1"/>
    <property type="molecule type" value="Genomic_DNA"/>
</dbReference>
<protein>
    <recommendedName>
        <fullName evidence="4">SMP domain-containing protein</fullName>
    </recommendedName>
</protein>
<feature type="compositionally biased region" description="Basic and acidic residues" evidence="3">
    <location>
        <begin position="208"/>
        <end position="220"/>
    </location>
</feature>
<reference evidence="6" key="1">
    <citation type="journal article" date="2016" name="Nat. Biotechnol.">
        <title>Sequencing wild and cultivated cassava and related species reveals extensive interspecific hybridization and genetic diversity.</title>
        <authorList>
            <person name="Bredeson J.V."/>
            <person name="Lyons J.B."/>
            <person name="Prochnik S.E."/>
            <person name="Wu G.A."/>
            <person name="Ha C.M."/>
            <person name="Edsinger-Gonzales E."/>
            <person name="Grimwood J."/>
            <person name="Schmutz J."/>
            <person name="Rabbi I.Y."/>
            <person name="Egesi C."/>
            <person name="Nauluvula P."/>
            <person name="Lebot V."/>
            <person name="Ndunguru J."/>
            <person name="Mkamilo G."/>
            <person name="Bart R.S."/>
            <person name="Setter T.L."/>
            <person name="Gleadow R.M."/>
            <person name="Kulakow P."/>
            <person name="Ferguson M.E."/>
            <person name="Rounsley S."/>
            <person name="Rokhsar D.S."/>
        </authorList>
    </citation>
    <scope>NUCLEOTIDE SEQUENCE [LARGE SCALE GENOMIC DNA]</scope>
    <source>
        <strain evidence="6">cv. AM560-2</strain>
    </source>
</reference>
<dbReference type="PANTHER" id="PTHR31174">
    <property type="entry name" value="SEED MATURATION FAMILY PROTEIN"/>
    <property type="match status" value="1"/>
</dbReference>
<dbReference type="Pfam" id="PF04927">
    <property type="entry name" value="SMP"/>
    <property type="match status" value="3"/>
</dbReference>
<evidence type="ECO:0000256" key="2">
    <source>
        <dbReference type="ARBA" id="ARBA00022737"/>
    </source>
</evidence>
<comment type="caution">
    <text evidence="5">The sequence shown here is derived from an EMBL/GenBank/DDBJ whole genome shotgun (WGS) entry which is preliminary data.</text>
</comment>
<dbReference type="OMA" id="ANANEWT"/>
<dbReference type="PANTHER" id="PTHR31174:SF40">
    <property type="entry name" value="SMP DOMAIN-CONTAINING PROTEIN"/>
    <property type="match status" value="1"/>
</dbReference>
<gene>
    <name evidence="5" type="ORF">MANES_05G078100v8</name>
</gene>
<keyword evidence="2" id="KW-0677">Repeat</keyword>
<evidence type="ECO:0000256" key="1">
    <source>
        <dbReference type="ARBA" id="ARBA00010733"/>
    </source>
</evidence>
<evidence type="ECO:0000259" key="4">
    <source>
        <dbReference type="Pfam" id="PF04927"/>
    </source>
</evidence>
<keyword evidence="6" id="KW-1185">Reference proteome</keyword>
<evidence type="ECO:0000256" key="3">
    <source>
        <dbReference type="SAM" id="MobiDB-lite"/>
    </source>
</evidence>
<name>A0A2C9VU85_MANES</name>
<evidence type="ECO:0000313" key="5">
    <source>
        <dbReference type="EMBL" id="OAY49727.1"/>
    </source>
</evidence>
<dbReference type="InterPro" id="IPR042971">
    <property type="entry name" value="LEA_SMP"/>
</dbReference>
<feature type="region of interest" description="Disordered" evidence="3">
    <location>
        <begin position="208"/>
        <end position="254"/>
    </location>
</feature>
<dbReference type="Proteomes" id="UP000091857">
    <property type="component" value="Chromosome 5"/>
</dbReference>
<comment type="similarity">
    <text evidence="1">Belongs to the LEA type SMP family.</text>
</comment>